<keyword evidence="10" id="KW-1185">Reference proteome</keyword>
<dbReference type="Pfam" id="PF08817">
    <property type="entry name" value="YukD"/>
    <property type="match status" value="1"/>
</dbReference>
<feature type="transmembrane region" description="Helical" evidence="7">
    <location>
        <begin position="342"/>
        <end position="362"/>
    </location>
</feature>
<protein>
    <submittedName>
        <fullName evidence="9">ESX-4 secretion system protein eccD4</fullName>
    </submittedName>
</protein>
<keyword evidence="5 7" id="KW-1133">Transmembrane helix</keyword>
<dbReference type="InterPro" id="IPR006707">
    <property type="entry name" value="T7SS_EccD"/>
</dbReference>
<dbReference type="InterPro" id="IPR044049">
    <property type="entry name" value="EccD_transm"/>
</dbReference>
<dbReference type="GO" id="GO:0005886">
    <property type="term" value="C:plasma membrane"/>
    <property type="evidence" value="ECO:0007669"/>
    <property type="project" value="UniProtKB-SubCell"/>
</dbReference>
<evidence type="ECO:0000256" key="3">
    <source>
        <dbReference type="ARBA" id="ARBA00022475"/>
    </source>
</evidence>
<evidence type="ECO:0000313" key="10">
    <source>
        <dbReference type="Proteomes" id="UP000217736"/>
    </source>
</evidence>
<dbReference type="EMBL" id="AP018164">
    <property type="protein sequence ID" value="BAX91151.1"/>
    <property type="molecule type" value="Genomic_DNA"/>
</dbReference>
<keyword evidence="4 7" id="KW-0812">Transmembrane</keyword>
<dbReference type="AlphaFoldDB" id="A0A1Z4EDV0"/>
<proteinExistence type="inferred from homology"/>
<evidence type="ECO:0000256" key="4">
    <source>
        <dbReference type="ARBA" id="ARBA00022692"/>
    </source>
</evidence>
<name>A0A1Z4EDV0_9MYCO</name>
<evidence type="ECO:0000256" key="7">
    <source>
        <dbReference type="SAM" id="Phobius"/>
    </source>
</evidence>
<dbReference type="NCBIfam" id="TIGR03920">
    <property type="entry name" value="T7SS_EccD"/>
    <property type="match status" value="1"/>
</dbReference>
<dbReference type="Proteomes" id="UP000217736">
    <property type="component" value="Chromosome"/>
</dbReference>
<evidence type="ECO:0000256" key="2">
    <source>
        <dbReference type="ARBA" id="ARBA00006162"/>
    </source>
</evidence>
<reference evidence="10" key="1">
    <citation type="submission" date="2017-06" db="EMBL/GenBank/DDBJ databases">
        <title>Complete Genome Sequence of Mycobacterium shigaense.</title>
        <authorList>
            <person name="Fukano H."/>
            <person name="Yoshida M."/>
            <person name="Kazumi Y."/>
            <person name="Ogura Y."/>
            <person name="Mitarai S."/>
            <person name="Hayashi T."/>
            <person name="Hoshino Y."/>
        </authorList>
    </citation>
    <scope>NUCLEOTIDE SEQUENCE [LARGE SCALE GENOMIC DNA]</scope>
    <source>
        <strain evidence="10">UN-152</strain>
    </source>
</reference>
<feature type="transmembrane region" description="Helical" evidence="7">
    <location>
        <begin position="159"/>
        <end position="177"/>
    </location>
</feature>
<feature type="transmembrane region" description="Helical" evidence="7">
    <location>
        <begin position="184"/>
        <end position="205"/>
    </location>
</feature>
<keyword evidence="6 7" id="KW-0472">Membrane</keyword>
<feature type="transmembrane region" description="Helical" evidence="7">
    <location>
        <begin position="125"/>
        <end position="147"/>
    </location>
</feature>
<gene>
    <name evidence="9" type="primary">eccD4</name>
    <name evidence="9" type="ORF">MSG_00992</name>
</gene>
<feature type="transmembrane region" description="Helical" evidence="7">
    <location>
        <begin position="369"/>
        <end position="389"/>
    </location>
</feature>
<comment type="subcellular location">
    <subcellularLocation>
        <location evidence="1">Cell membrane</location>
        <topology evidence="1">Multi-pass membrane protein</topology>
    </subcellularLocation>
</comment>
<feature type="transmembrane region" description="Helical" evidence="7">
    <location>
        <begin position="317"/>
        <end position="336"/>
    </location>
</feature>
<accession>A0A1Z4EDV0</accession>
<feature type="domain" description="EccD-like transmembrane" evidence="8">
    <location>
        <begin position="123"/>
        <end position="389"/>
    </location>
</feature>
<feature type="transmembrane region" description="Helical" evidence="7">
    <location>
        <begin position="270"/>
        <end position="296"/>
    </location>
</feature>
<sequence>MSASDRELRRVSIHADGSVVDVALPSQMPVGTLIPPIVDIVEGRAVDRPPDPTARHYQLCRPGTAALHVAMTLAQNGIRDGDTLVLSRTQARAVVPRHDDVAEAVWSTLPTGGTDRPQRRHAARLTGAVAAVLFTIVGSVALLRNALFLNITRHFDATASALALAGIAALMFATIGYRAHRDAVATTTLGVIATVFVASAGFLAVPGVPGLANVLLAAMAAAVASTVVMRITGCGTTVFTAMVCFEVTAALAALAGLVTDAPLRAVSSVATLVSLGLLGATGRVSIILAGLAPILFEAPNAEPHADELPERVIRADGCLASLVAAFSSSAAAGAIATAVGGAPRAACSAFGALSATLLVLHGQRIQRRTLICVINGIVSTATVLGFAAVTPRTRGSGWPPRRYLSSLSRTCSASPPHRRRFRPSRGEASSCWSGWDWSRWCR</sequence>
<organism evidence="9 10">
    <name type="scientific">Mycobacterium shigaense</name>
    <dbReference type="NCBI Taxonomy" id="722731"/>
    <lineage>
        <taxon>Bacteria</taxon>
        <taxon>Bacillati</taxon>
        <taxon>Actinomycetota</taxon>
        <taxon>Actinomycetes</taxon>
        <taxon>Mycobacteriales</taxon>
        <taxon>Mycobacteriaceae</taxon>
        <taxon>Mycobacterium</taxon>
        <taxon>Mycobacterium simiae complex</taxon>
    </lineage>
</organism>
<evidence type="ECO:0000259" key="8">
    <source>
        <dbReference type="Pfam" id="PF19053"/>
    </source>
</evidence>
<feature type="transmembrane region" description="Helical" evidence="7">
    <location>
        <begin position="211"/>
        <end position="231"/>
    </location>
</feature>
<keyword evidence="3" id="KW-1003">Cell membrane</keyword>
<evidence type="ECO:0000313" key="9">
    <source>
        <dbReference type="EMBL" id="BAX91151.1"/>
    </source>
</evidence>
<dbReference type="Pfam" id="PF19053">
    <property type="entry name" value="EccD"/>
    <property type="match status" value="1"/>
</dbReference>
<evidence type="ECO:0000256" key="5">
    <source>
        <dbReference type="ARBA" id="ARBA00022989"/>
    </source>
</evidence>
<dbReference type="KEGG" id="mshg:MSG_00992"/>
<dbReference type="Gene3D" id="3.10.20.90">
    <property type="entry name" value="Phosphatidylinositol 3-kinase Catalytic Subunit, Chain A, domain 1"/>
    <property type="match status" value="1"/>
</dbReference>
<evidence type="ECO:0000256" key="1">
    <source>
        <dbReference type="ARBA" id="ARBA00004651"/>
    </source>
</evidence>
<evidence type="ECO:0000256" key="6">
    <source>
        <dbReference type="ARBA" id="ARBA00023136"/>
    </source>
</evidence>
<dbReference type="InterPro" id="IPR024962">
    <property type="entry name" value="YukD-like"/>
</dbReference>
<comment type="similarity">
    <text evidence="2">Belongs to the EccD/Snm4 family.</text>
</comment>
<feature type="transmembrane region" description="Helical" evidence="7">
    <location>
        <begin position="238"/>
        <end position="258"/>
    </location>
</feature>